<dbReference type="EMBL" id="AFYH01194994">
    <property type="status" value="NOT_ANNOTATED_CDS"/>
    <property type="molecule type" value="Genomic_DNA"/>
</dbReference>
<dbReference type="InterPro" id="IPR049218">
    <property type="entry name" value="DUF5575_C"/>
</dbReference>
<dbReference type="AlphaFoldDB" id="H3AMU2"/>
<reference evidence="3" key="2">
    <citation type="submission" date="2025-08" db="UniProtKB">
        <authorList>
            <consortium name="Ensembl"/>
        </authorList>
    </citation>
    <scope>IDENTIFICATION</scope>
</reference>
<name>H3AMU2_LATCH</name>
<reference evidence="4" key="1">
    <citation type="submission" date="2011-08" db="EMBL/GenBank/DDBJ databases">
        <title>The draft genome of Latimeria chalumnae.</title>
        <authorList>
            <person name="Di Palma F."/>
            <person name="Alfoldi J."/>
            <person name="Johnson J."/>
            <person name="Berlin A."/>
            <person name="Gnerre S."/>
            <person name="Jaffe D."/>
            <person name="MacCallum I."/>
            <person name="Young S."/>
            <person name="Walker B.J."/>
            <person name="Lander E."/>
            <person name="Lindblad-Toh K."/>
        </authorList>
    </citation>
    <scope>NUCLEOTIDE SEQUENCE [LARGE SCALE GENOMIC DNA]</scope>
    <source>
        <strain evidence="4">Wild caught</strain>
    </source>
</reference>
<dbReference type="Bgee" id="ENSLACG00000009645">
    <property type="expression patterns" value="Expressed in post-anal tail muscle and 6 other cell types or tissues"/>
</dbReference>
<dbReference type="Proteomes" id="UP000008672">
    <property type="component" value="Unassembled WGS sequence"/>
</dbReference>
<dbReference type="InParanoid" id="H3AMU2"/>
<evidence type="ECO:0000256" key="1">
    <source>
        <dbReference type="PROSITE-ProRule" id="PRU00325"/>
    </source>
</evidence>
<dbReference type="Pfam" id="PF20784">
    <property type="entry name" value="DUF5575_C"/>
    <property type="match status" value="2"/>
</dbReference>
<dbReference type="InterPro" id="IPR049217">
    <property type="entry name" value="DUF5575_N"/>
</dbReference>
<dbReference type="EMBL" id="AFYH01194993">
    <property type="status" value="NOT_ANNOTATED_CDS"/>
    <property type="molecule type" value="Genomic_DNA"/>
</dbReference>
<reference evidence="3" key="3">
    <citation type="submission" date="2025-09" db="UniProtKB">
        <authorList>
            <consortium name="Ensembl"/>
        </authorList>
    </citation>
    <scope>IDENTIFICATION</scope>
</reference>
<keyword evidence="1" id="KW-0862">Zinc</keyword>
<dbReference type="InterPro" id="IPR007527">
    <property type="entry name" value="Znf_SWIM"/>
</dbReference>
<organism evidence="3 4">
    <name type="scientific">Latimeria chalumnae</name>
    <name type="common">Coelacanth</name>
    <dbReference type="NCBI Taxonomy" id="7897"/>
    <lineage>
        <taxon>Eukaryota</taxon>
        <taxon>Metazoa</taxon>
        <taxon>Chordata</taxon>
        <taxon>Craniata</taxon>
        <taxon>Vertebrata</taxon>
        <taxon>Euteleostomi</taxon>
        <taxon>Coelacanthiformes</taxon>
        <taxon>Coelacanthidae</taxon>
        <taxon>Latimeria</taxon>
    </lineage>
</organism>
<dbReference type="Pfam" id="PF17738">
    <property type="entry name" value="DUF5575"/>
    <property type="match status" value="2"/>
</dbReference>
<dbReference type="OMA" id="CAYCIAR"/>
<feature type="domain" description="SWIM-type" evidence="2">
    <location>
        <begin position="739"/>
        <end position="771"/>
    </location>
</feature>
<dbReference type="PANTHER" id="PTHR47086:SF4">
    <property type="entry name" value="BTB DOMAIN-CONTAINING PROTEIN"/>
    <property type="match status" value="1"/>
</dbReference>
<dbReference type="Ensembl" id="ENSLACT00000011044.1">
    <property type="protein sequence ID" value="ENSLACP00000010963.1"/>
    <property type="gene ID" value="ENSLACG00000009645.1"/>
</dbReference>
<proteinExistence type="predicted"/>
<sequence length="831" mass="93682">MKVTCCHFPSILLVDQMLQLSEEFSLYAILCQDSNKRGQECAYCIARMGRPDVARFSIVSLLQCIPEIKQKIRCVVLGITLEAVEQIKEVLPEAEVLLCREQVLQTLYARTLGMKELSRETAKNYLQALANASTRATYDYYLSVLANLAPEGFRSYYQENWHSRKEMWVSCWAPEKAREANDVNHTQAHVEKLSGQLTVPCSVAKCVETLLSNMFAGATKEAGGPRFQVVQSTVPLFSGGAVHRPPLFRWCSPPSPPPHSQASEVGATQELGNQEFQSWTEFCSFLDGWCRRQRQFFRIATSELLSTFKHTAVPVGLPVIERLKYYSVKMQCASTNRKGGKKESCPAYIRLKVGPMIDRLVIIKTCLEHNHELSDAEFKCCFRQRTQQSSSGLPVRVTNHIAKRFAEPDTVTRLIAYCRSSDWEVRDILHQLEALFKADPNAQVKLVFPQDQATFESLFFTTTAMKAMCRRYPRVLHIDRMLQLSKEFSLYAILCEDCNRRGRECAYCIARTGRPDVARFFVVSLLQCVPDIKQKIECVVLGMTLQGLEDIREVLPDVEVLLCREEVLQALYVKTLEMEESIGETVRSCLHNLANADLPMAYSYYLSVLVSLAPDSFVLYYQDNCHSRKEMWVSCWAPERARGVNDVNLIQAHLHKLSPYLALPCSVADCVKALLTVHTLWADASWLSEGKVSAGYRDICLPQAAELVEDELGAAKSDFYNLRAQEGGGFEINDGVGVFTVNQAQTSCSCSIYCSIALPCRHILAARLWTGEPLFDRTLVPKRWRSEEDCMGQADAESPLKVYMMPLCTVPLPQQNGSKMDENSPLPQGAV</sequence>
<dbReference type="GeneTree" id="ENSGT00940000167648"/>
<keyword evidence="1" id="KW-0479">Metal-binding</keyword>
<evidence type="ECO:0000259" key="2">
    <source>
        <dbReference type="PROSITE" id="PS50966"/>
    </source>
</evidence>
<dbReference type="PANTHER" id="PTHR47086">
    <property type="entry name" value="BTB DOMAIN-CONTAINING PROTEIN"/>
    <property type="match status" value="1"/>
</dbReference>
<dbReference type="STRING" id="7897.ENSLACP00000010963"/>
<accession>H3AMU2</accession>
<evidence type="ECO:0000313" key="4">
    <source>
        <dbReference type="Proteomes" id="UP000008672"/>
    </source>
</evidence>
<dbReference type="InterPro" id="IPR040854">
    <property type="entry name" value="ZSWIM9"/>
</dbReference>
<evidence type="ECO:0000313" key="3">
    <source>
        <dbReference type="Ensembl" id="ENSLACP00000010963.1"/>
    </source>
</evidence>
<keyword evidence="4" id="KW-1185">Reference proteome</keyword>
<dbReference type="eggNOG" id="ENOG502QUUY">
    <property type="taxonomic scope" value="Eukaryota"/>
</dbReference>
<dbReference type="GO" id="GO:0008270">
    <property type="term" value="F:zinc ion binding"/>
    <property type="evidence" value="ECO:0007669"/>
    <property type="project" value="UniProtKB-KW"/>
</dbReference>
<protein>
    <recommendedName>
        <fullName evidence="2">SWIM-type domain-containing protein</fullName>
    </recommendedName>
</protein>
<dbReference type="PROSITE" id="PS50966">
    <property type="entry name" value="ZF_SWIM"/>
    <property type="match status" value="1"/>
</dbReference>
<keyword evidence="1" id="KW-0863">Zinc-finger</keyword>
<dbReference type="FunCoup" id="H3AMU2">
    <property type="interactions" value="113"/>
</dbReference>
<dbReference type="InterPro" id="IPR048315">
    <property type="entry name" value="ZSWIM9_RNaseH-like"/>
</dbReference>
<dbReference type="HOGENOM" id="CLU_341291_0_0_1"/>
<dbReference type="Pfam" id="PF20783">
    <property type="entry name" value="DUF5575_N"/>
    <property type="match status" value="1"/>
</dbReference>